<evidence type="ECO:0000256" key="14">
    <source>
        <dbReference type="SAM" id="MobiDB-lite"/>
    </source>
</evidence>
<feature type="compositionally biased region" description="Polar residues" evidence="14">
    <location>
        <begin position="524"/>
        <end position="538"/>
    </location>
</feature>
<dbReference type="EMBL" id="HBUF01023119">
    <property type="protein sequence ID" value="CAG6611872.1"/>
    <property type="molecule type" value="Transcribed_RNA"/>
</dbReference>
<feature type="transmembrane region" description="Helical" evidence="13">
    <location>
        <begin position="217"/>
        <end position="241"/>
    </location>
</feature>
<sequence length="569" mass="63615">MTSIMLRNNYQYRPPVLTTIFHRFPHVNVSLQLVNSTFDPRSEVYIESLGILGSIPALWLIVTLFILLIYLLTRCCDRKPRAKHSITVLKWSLFLFAVLCGATLGIALYGNDDVHNGLDSAISSLRAIDDSIVGARNQTLSIESTLQIKVKQLMTELNDVFEEPVRNQTVRKLLLSSLANMQSNTTAAVKACQDLQAPLHVLNFTTLFNYLYLGESIRYPATMALYITLLVFCIMLIFGVYRHSRCCLITFSVFGLFAIIICWLLSSLYLVIGVATGDVCMSPDRFLERQAPAHVRSQKDILDYYLTCETSRTNPFHVVVKRGTQAVEAISYNLGVLSRLAKQEYKQDQLHPRLDILTTEVKLASNLMSGLPAILDCRPINREYIHALQSTCDTALFGLALMLLAMAVAGFFFTVLVWLDSHTWIYIRKKREYLQVEEQDPYMPPSAASQAIAARTMRPPQGDIYGRSPGVGAGVGPGNMGTLRGPSRGGPPPSAPQHPQYATLNRKFRTLEHPGVGNRRHDNGSTGMAMSNNYSSHTLGHKKFQQRDGPGQYSTLSKKCKTLESSDFY</sequence>
<dbReference type="GO" id="GO:0005229">
    <property type="term" value="F:intracellularly calcium-gated chloride channel activity"/>
    <property type="evidence" value="ECO:0007669"/>
    <property type="project" value="TreeGrafter"/>
</dbReference>
<evidence type="ECO:0000256" key="7">
    <source>
        <dbReference type="ARBA" id="ARBA00023065"/>
    </source>
</evidence>
<dbReference type="GO" id="GO:0072320">
    <property type="term" value="F:volume-sensitive chloride channel activity"/>
    <property type="evidence" value="ECO:0007669"/>
    <property type="project" value="TreeGrafter"/>
</dbReference>
<dbReference type="PANTHER" id="PTHR12424:SF8">
    <property type="entry name" value="PROTEIN TWEETY"/>
    <property type="match status" value="1"/>
</dbReference>
<evidence type="ECO:0000313" key="15">
    <source>
        <dbReference type="EMBL" id="CAG6611873.1"/>
    </source>
</evidence>
<evidence type="ECO:0000256" key="11">
    <source>
        <dbReference type="ARBA" id="ARBA00023214"/>
    </source>
</evidence>
<keyword evidence="3 13" id="KW-0813">Transport</keyword>
<name>A0A8D8PSM8_9HEMI</name>
<evidence type="ECO:0000256" key="5">
    <source>
        <dbReference type="ARBA" id="ARBA00022692"/>
    </source>
</evidence>
<feature type="region of interest" description="Disordered" evidence="14">
    <location>
        <begin position="479"/>
        <end position="500"/>
    </location>
</feature>
<dbReference type="EMBL" id="HBUF01023120">
    <property type="protein sequence ID" value="CAG6611873.1"/>
    <property type="molecule type" value="Transcribed_RNA"/>
</dbReference>
<accession>A0A8D8PSM8</accession>
<comment type="function">
    <text evidence="13">Probable chloride channel.</text>
</comment>
<evidence type="ECO:0000256" key="1">
    <source>
        <dbReference type="ARBA" id="ARBA00004651"/>
    </source>
</evidence>
<evidence type="ECO:0000256" key="13">
    <source>
        <dbReference type="RuleBase" id="RU361114"/>
    </source>
</evidence>
<feature type="transmembrane region" description="Helical" evidence="13">
    <location>
        <begin position="93"/>
        <end position="110"/>
    </location>
</feature>
<comment type="subcellular location">
    <subcellularLocation>
        <location evidence="1 13">Cell membrane</location>
        <topology evidence="1 13">Multi-pass membrane protein</topology>
    </subcellularLocation>
</comment>
<evidence type="ECO:0000256" key="4">
    <source>
        <dbReference type="ARBA" id="ARBA00022475"/>
    </source>
</evidence>
<dbReference type="PANTHER" id="PTHR12424">
    <property type="entry name" value="TWEETY-RELATED"/>
    <property type="match status" value="1"/>
</dbReference>
<evidence type="ECO:0000256" key="3">
    <source>
        <dbReference type="ARBA" id="ARBA00022448"/>
    </source>
</evidence>
<feature type="transmembrane region" description="Helical" evidence="13">
    <location>
        <begin position="248"/>
        <end position="272"/>
    </location>
</feature>
<evidence type="ECO:0000256" key="8">
    <source>
        <dbReference type="ARBA" id="ARBA00023136"/>
    </source>
</evidence>
<feature type="transmembrane region" description="Helical" evidence="13">
    <location>
        <begin position="49"/>
        <end position="72"/>
    </location>
</feature>
<evidence type="ECO:0000256" key="6">
    <source>
        <dbReference type="ARBA" id="ARBA00022989"/>
    </source>
</evidence>
<keyword evidence="12 13" id="KW-0407">Ion channel</keyword>
<dbReference type="GO" id="GO:0034707">
    <property type="term" value="C:chloride channel complex"/>
    <property type="evidence" value="ECO:0007669"/>
    <property type="project" value="UniProtKB-UniRule"/>
</dbReference>
<dbReference type="GO" id="GO:0005886">
    <property type="term" value="C:plasma membrane"/>
    <property type="evidence" value="ECO:0007669"/>
    <property type="project" value="UniProtKB-SubCell"/>
</dbReference>
<dbReference type="AlphaFoldDB" id="A0A8D8PSM8"/>
<keyword evidence="8 13" id="KW-0472">Membrane</keyword>
<evidence type="ECO:0000256" key="9">
    <source>
        <dbReference type="ARBA" id="ARBA00023173"/>
    </source>
</evidence>
<keyword evidence="4" id="KW-1003">Cell membrane</keyword>
<keyword evidence="10" id="KW-0325">Glycoprotein</keyword>
<feature type="transmembrane region" description="Helical" evidence="13">
    <location>
        <begin position="395"/>
        <end position="419"/>
    </location>
</feature>
<feature type="compositionally biased region" description="Polar residues" evidence="14">
    <location>
        <begin position="552"/>
        <end position="569"/>
    </location>
</feature>
<keyword evidence="11 13" id="KW-0868">Chloride</keyword>
<evidence type="ECO:0000256" key="12">
    <source>
        <dbReference type="ARBA" id="ARBA00023303"/>
    </source>
</evidence>
<keyword evidence="5 13" id="KW-0812">Transmembrane</keyword>
<organism evidence="15">
    <name type="scientific">Cacopsylla melanoneura</name>
    <dbReference type="NCBI Taxonomy" id="428564"/>
    <lineage>
        <taxon>Eukaryota</taxon>
        <taxon>Metazoa</taxon>
        <taxon>Ecdysozoa</taxon>
        <taxon>Arthropoda</taxon>
        <taxon>Hexapoda</taxon>
        <taxon>Insecta</taxon>
        <taxon>Pterygota</taxon>
        <taxon>Neoptera</taxon>
        <taxon>Paraneoptera</taxon>
        <taxon>Hemiptera</taxon>
        <taxon>Sternorrhyncha</taxon>
        <taxon>Psylloidea</taxon>
        <taxon>Psyllidae</taxon>
        <taxon>Psyllinae</taxon>
        <taxon>Cacopsylla</taxon>
    </lineage>
</organism>
<keyword evidence="9 13" id="KW-0869">Chloride channel</keyword>
<dbReference type="CDD" id="cd07912">
    <property type="entry name" value="Tweety_N"/>
    <property type="match status" value="1"/>
</dbReference>
<dbReference type="InterPro" id="IPR006990">
    <property type="entry name" value="Tweety"/>
</dbReference>
<dbReference type="EMBL" id="HBUF01377506">
    <property type="protein sequence ID" value="CAG6728960.1"/>
    <property type="molecule type" value="Transcribed_RNA"/>
</dbReference>
<evidence type="ECO:0000256" key="2">
    <source>
        <dbReference type="ARBA" id="ARBA00009849"/>
    </source>
</evidence>
<dbReference type="Pfam" id="PF04906">
    <property type="entry name" value="Tweety"/>
    <property type="match status" value="1"/>
</dbReference>
<dbReference type="EMBL" id="HBUF01377505">
    <property type="protein sequence ID" value="CAG6728958.1"/>
    <property type="molecule type" value="Transcribed_RNA"/>
</dbReference>
<evidence type="ECO:0000256" key="10">
    <source>
        <dbReference type="ARBA" id="ARBA00023180"/>
    </source>
</evidence>
<keyword evidence="6 13" id="KW-1133">Transmembrane helix</keyword>
<proteinExistence type="inferred from homology"/>
<feature type="region of interest" description="Disordered" evidence="14">
    <location>
        <begin position="513"/>
        <end position="569"/>
    </location>
</feature>
<comment type="similarity">
    <text evidence="2 13">Belongs to the tweety family.</text>
</comment>
<protein>
    <recommendedName>
        <fullName evidence="13">Protein tweety homolog</fullName>
    </recommendedName>
</protein>
<reference evidence="15" key="1">
    <citation type="submission" date="2021-05" db="EMBL/GenBank/DDBJ databases">
        <authorList>
            <person name="Alioto T."/>
            <person name="Alioto T."/>
            <person name="Gomez Garrido J."/>
        </authorList>
    </citation>
    <scope>NUCLEOTIDE SEQUENCE</scope>
</reference>
<keyword evidence="7 13" id="KW-0406">Ion transport</keyword>